<keyword evidence="2" id="KW-1185">Reference proteome</keyword>
<gene>
    <name evidence="1" type="ORF">RCOM_0138570</name>
</gene>
<evidence type="ECO:0000313" key="2">
    <source>
        <dbReference type="Proteomes" id="UP000008311"/>
    </source>
</evidence>
<dbReference type="Proteomes" id="UP000008311">
    <property type="component" value="Unassembled WGS sequence"/>
</dbReference>
<dbReference type="STRING" id="3988.B9SJJ6"/>
<dbReference type="AlphaFoldDB" id="B9SJJ6"/>
<evidence type="ECO:0000313" key="1">
    <source>
        <dbReference type="EMBL" id="EEF36241.1"/>
    </source>
</evidence>
<name>B9SJJ6_RICCO</name>
<proteinExistence type="predicted"/>
<protein>
    <submittedName>
        <fullName evidence="1">Cytochrome P450, putative</fullName>
    </submittedName>
</protein>
<dbReference type="eggNOG" id="KOG0157">
    <property type="taxonomic scope" value="Eukaryota"/>
</dbReference>
<sequence length="63" mass="7021">MELSPISSGPAKIAPFWLWRNPPCNGRLPPGSMGLPLIGETIQFFIPSKSLDMPLFVKNRIKK</sequence>
<dbReference type="EMBL" id="EQ973985">
    <property type="protein sequence ID" value="EEF36241.1"/>
    <property type="molecule type" value="Genomic_DNA"/>
</dbReference>
<organism evidence="1 2">
    <name type="scientific">Ricinus communis</name>
    <name type="common">Castor bean</name>
    <dbReference type="NCBI Taxonomy" id="3988"/>
    <lineage>
        <taxon>Eukaryota</taxon>
        <taxon>Viridiplantae</taxon>
        <taxon>Streptophyta</taxon>
        <taxon>Embryophyta</taxon>
        <taxon>Tracheophyta</taxon>
        <taxon>Spermatophyta</taxon>
        <taxon>Magnoliopsida</taxon>
        <taxon>eudicotyledons</taxon>
        <taxon>Gunneridae</taxon>
        <taxon>Pentapetalae</taxon>
        <taxon>rosids</taxon>
        <taxon>fabids</taxon>
        <taxon>Malpighiales</taxon>
        <taxon>Euphorbiaceae</taxon>
        <taxon>Acalyphoideae</taxon>
        <taxon>Acalypheae</taxon>
        <taxon>Ricinus</taxon>
    </lineage>
</organism>
<dbReference type="InParanoid" id="B9SJJ6"/>
<accession>B9SJJ6</accession>
<reference evidence="2" key="1">
    <citation type="journal article" date="2010" name="Nat. Biotechnol.">
        <title>Draft genome sequence of the oilseed species Ricinus communis.</title>
        <authorList>
            <person name="Chan A.P."/>
            <person name="Crabtree J."/>
            <person name="Zhao Q."/>
            <person name="Lorenzi H."/>
            <person name="Orvis J."/>
            <person name="Puiu D."/>
            <person name="Melake-Berhan A."/>
            <person name="Jones K.M."/>
            <person name="Redman J."/>
            <person name="Chen G."/>
            <person name="Cahoon E.B."/>
            <person name="Gedil M."/>
            <person name="Stanke M."/>
            <person name="Haas B.J."/>
            <person name="Wortman J.R."/>
            <person name="Fraser-Liggett C.M."/>
            <person name="Ravel J."/>
            <person name="Rabinowicz P.D."/>
        </authorList>
    </citation>
    <scope>NUCLEOTIDE SEQUENCE [LARGE SCALE GENOMIC DNA]</scope>
    <source>
        <strain evidence="2">cv. Hale</strain>
    </source>
</reference>